<dbReference type="InterPro" id="IPR012349">
    <property type="entry name" value="Split_barrel_FMN-bd"/>
</dbReference>
<accession>A0A1E3H6S0</accession>
<sequence>MFYDPRHEPHGLPHDPFHAIVVPRPIGWISTRAATGVANLAPYSFFNAFSTNPYIVGFSSTGRKDTIANVEATGAFVCNLATFDLRAAMNASSAPVGPEVDEFVLAGLTAVPSRLVAAPRVAEARVALECLHTGTIPLRDAAGGRERAWLVLGEVVGIHIDDSILKDGMIDTAALMPIARLGYRDYAVVDRVFAMDRPKA</sequence>
<dbReference type="RefSeq" id="WP_069305783.1">
    <property type="nucleotide sequence ID" value="NZ_MCRJ01000009.1"/>
</dbReference>
<dbReference type="PANTHER" id="PTHR43812:SF2">
    <property type="entry name" value="FLAVIN REDUCTASE LIKE DOMAIN-CONTAINING PROTEIN"/>
    <property type="match status" value="1"/>
</dbReference>
<name>A0A1E3H6S0_9HYPH</name>
<dbReference type="SUPFAM" id="SSF50475">
    <property type="entry name" value="FMN-binding split barrel"/>
    <property type="match status" value="1"/>
</dbReference>
<evidence type="ECO:0000313" key="2">
    <source>
        <dbReference type="EMBL" id="ODN72027.1"/>
    </source>
</evidence>
<protein>
    <submittedName>
        <fullName evidence="2">Flavin reductase like domain protein</fullName>
    </submittedName>
</protein>
<dbReference type="PATRIC" id="fig|1439726.3.peg.687"/>
<dbReference type="Pfam" id="PF01613">
    <property type="entry name" value="Flavin_Reduct"/>
    <property type="match status" value="1"/>
</dbReference>
<dbReference type="Proteomes" id="UP000094622">
    <property type="component" value="Unassembled WGS sequence"/>
</dbReference>
<dbReference type="PANTHER" id="PTHR43812">
    <property type="entry name" value="BLR2425 PROTEIN"/>
    <property type="match status" value="1"/>
</dbReference>
<dbReference type="AlphaFoldDB" id="A0A1E3H6S0"/>
<dbReference type="Gene3D" id="2.30.110.10">
    <property type="entry name" value="Electron Transport, Fmn-binding Protein, Chain A"/>
    <property type="match status" value="1"/>
</dbReference>
<feature type="domain" description="Flavin reductase like" evidence="1">
    <location>
        <begin position="19"/>
        <end position="172"/>
    </location>
</feature>
<dbReference type="OrthoDB" id="9783347at2"/>
<reference evidence="2 3" key="1">
    <citation type="submission" date="2016-07" db="EMBL/GenBank/DDBJ databases">
        <title>Draft Genome Sequence of Methylobrevis pamukkalensis PK2.</title>
        <authorList>
            <person name="Vasilenko O.V."/>
            <person name="Doronina N.V."/>
            <person name="Shmareva M.N."/>
            <person name="Tarlachkov S.V."/>
            <person name="Mustakhimov I."/>
            <person name="Trotsenko Y.A."/>
        </authorList>
    </citation>
    <scope>NUCLEOTIDE SEQUENCE [LARGE SCALE GENOMIC DNA]</scope>
    <source>
        <strain evidence="2 3">PK2</strain>
    </source>
</reference>
<dbReference type="GO" id="GO:0010181">
    <property type="term" value="F:FMN binding"/>
    <property type="evidence" value="ECO:0007669"/>
    <property type="project" value="InterPro"/>
</dbReference>
<dbReference type="EMBL" id="MCRJ01000009">
    <property type="protein sequence ID" value="ODN72027.1"/>
    <property type="molecule type" value="Genomic_DNA"/>
</dbReference>
<comment type="caution">
    <text evidence="2">The sequence shown here is derived from an EMBL/GenBank/DDBJ whole genome shotgun (WGS) entry which is preliminary data.</text>
</comment>
<dbReference type="GO" id="GO:0016646">
    <property type="term" value="F:oxidoreductase activity, acting on the CH-NH group of donors, NAD or NADP as acceptor"/>
    <property type="evidence" value="ECO:0007669"/>
    <property type="project" value="UniProtKB-ARBA"/>
</dbReference>
<proteinExistence type="predicted"/>
<keyword evidence="3" id="KW-1185">Reference proteome</keyword>
<evidence type="ECO:0000313" key="3">
    <source>
        <dbReference type="Proteomes" id="UP000094622"/>
    </source>
</evidence>
<evidence type="ECO:0000259" key="1">
    <source>
        <dbReference type="SMART" id="SM00903"/>
    </source>
</evidence>
<organism evidence="2 3">
    <name type="scientific">Methylobrevis pamukkalensis</name>
    <dbReference type="NCBI Taxonomy" id="1439726"/>
    <lineage>
        <taxon>Bacteria</taxon>
        <taxon>Pseudomonadati</taxon>
        <taxon>Pseudomonadota</taxon>
        <taxon>Alphaproteobacteria</taxon>
        <taxon>Hyphomicrobiales</taxon>
        <taxon>Pleomorphomonadaceae</taxon>
        <taxon>Methylobrevis</taxon>
    </lineage>
</organism>
<dbReference type="SMART" id="SM00903">
    <property type="entry name" value="Flavin_Reduct"/>
    <property type="match status" value="1"/>
</dbReference>
<gene>
    <name evidence="2" type="ORF">A6302_00652</name>
</gene>
<dbReference type="InterPro" id="IPR002563">
    <property type="entry name" value="Flavin_Rdtase-like_dom"/>
</dbReference>